<accession>A0A545U1P7</accession>
<organism evidence="2 3">
    <name type="scientific">Denitrobaculum tricleocarpae</name>
    <dbReference type="NCBI Taxonomy" id="2591009"/>
    <lineage>
        <taxon>Bacteria</taxon>
        <taxon>Pseudomonadati</taxon>
        <taxon>Pseudomonadota</taxon>
        <taxon>Alphaproteobacteria</taxon>
        <taxon>Rhodospirillales</taxon>
        <taxon>Rhodospirillaceae</taxon>
        <taxon>Denitrobaculum</taxon>
    </lineage>
</organism>
<dbReference type="AlphaFoldDB" id="A0A545U1P7"/>
<dbReference type="OrthoDB" id="7744969at2"/>
<comment type="caution">
    <text evidence="2">The sequence shown here is derived from an EMBL/GenBank/DDBJ whole genome shotgun (WGS) entry which is preliminary data.</text>
</comment>
<evidence type="ECO:0000313" key="2">
    <source>
        <dbReference type="EMBL" id="TQV83376.1"/>
    </source>
</evidence>
<dbReference type="RefSeq" id="WP_142894610.1">
    <property type="nucleotide sequence ID" value="NZ_ML660052.1"/>
</dbReference>
<dbReference type="Pfam" id="PF09361">
    <property type="entry name" value="Phasin_2"/>
    <property type="match status" value="1"/>
</dbReference>
<evidence type="ECO:0000313" key="3">
    <source>
        <dbReference type="Proteomes" id="UP000315252"/>
    </source>
</evidence>
<sequence>MCAAQAKESATKTEEPTFTPFSSEAIMEMNSANIQTFTKMSDVMMKGVATLNEEMSRFASMRFSEDMEAQKSFMACKSPIEAFSVCSSFMQSTMREYFEEVRTLTGIAAEISQQSLTPVEEQTEEILKAANGATKKN</sequence>
<dbReference type="Proteomes" id="UP000315252">
    <property type="component" value="Unassembled WGS sequence"/>
</dbReference>
<protein>
    <submittedName>
        <fullName evidence="2">Phasin family protein</fullName>
    </submittedName>
</protein>
<dbReference type="InterPro" id="IPR018968">
    <property type="entry name" value="Phasin"/>
</dbReference>
<keyword evidence="3" id="KW-1185">Reference proteome</keyword>
<name>A0A545U1P7_9PROT</name>
<reference evidence="2 3" key="1">
    <citation type="submission" date="2019-06" db="EMBL/GenBank/DDBJ databases">
        <title>Whole genome sequence for Rhodospirillaceae sp. R148.</title>
        <authorList>
            <person name="Wang G."/>
        </authorList>
    </citation>
    <scope>NUCLEOTIDE SEQUENCE [LARGE SCALE GENOMIC DNA]</scope>
    <source>
        <strain evidence="2 3">R148</strain>
    </source>
</reference>
<evidence type="ECO:0000259" key="1">
    <source>
        <dbReference type="Pfam" id="PF09361"/>
    </source>
</evidence>
<proteinExistence type="predicted"/>
<dbReference type="EMBL" id="VHSH01000001">
    <property type="protein sequence ID" value="TQV83376.1"/>
    <property type="molecule type" value="Genomic_DNA"/>
</dbReference>
<feature type="domain" description="Phasin" evidence="1">
    <location>
        <begin position="24"/>
        <end position="122"/>
    </location>
</feature>
<gene>
    <name evidence="2" type="ORF">FKG95_01895</name>
</gene>